<gene>
    <name evidence="5" type="ORF">FHS87_003096</name>
</gene>
<dbReference type="InterPro" id="IPR013108">
    <property type="entry name" value="Amidohydro_3"/>
</dbReference>
<dbReference type="GO" id="GO:0006209">
    <property type="term" value="P:cytosine catabolic process"/>
    <property type="evidence" value="ECO:0007669"/>
    <property type="project" value="TreeGrafter"/>
</dbReference>
<reference evidence="5 6" key="1">
    <citation type="submission" date="2020-08" db="EMBL/GenBank/DDBJ databases">
        <title>Genomic Encyclopedia of Type Strains, Phase IV (KMG-IV): sequencing the most valuable type-strain genomes for metagenomic binning, comparative biology and taxonomic classification.</title>
        <authorList>
            <person name="Goeker M."/>
        </authorList>
    </citation>
    <scope>NUCLEOTIDE SEQUENCE [LARGE SCALE GENOMIC DNA]</scope>
    <source>
        <strain evidence="5 6">DSM 25622</strain>
    </source>
</reference>
<keyword evidence="2 5" id="KW-0378">Hydrolase</keyword>
<dbReference type="InterPro" id="IPR011059">
    <property type="entry name" value="Metal-dep_hydrolase_composite"/>
</dbReference>
<dbReference type="CDD" id="cd01293">
    <property type="entry name" value="Bact_CD"/>
    <property type="match status" value="1"/>
</dbReference>
<dbReference type="RefSeq" id="WP_184520204.1">
    <property type="nucleotide sequence ID" value="NZ_JACIJD010000014.1"/>
</dbReference>
<dbReference type="AlphaFoldDB" id="A0A840YJT6"/>
<dbReference type="InterPro" id="IPR032466">
    <property type="entry name" value="Metal_Hydrolase"/>
</dbReference>
<name>A0A840YJT6_9PROT</name>
<evidence type="ECO:0000256" key="2">
    <source>
        <dbReference type="ARBA" id="ARBA00022801"/>
    </source>
</evidence>
<dbReference type="Gene3D" id="3.20.20.140">
    <property type="entry name" value="Metal-dependent hydrolases"/>
    <property type="match status" value="1"/>
</dbReference>
<dbReference type="Pfam" id="PF07969">
    <property type="entry name" value="Amidohydro_3"/>
    <property type="match status" value="1"/>
</dbReference>
<sequence length="441" mass="46631">MAGFPPIPAGGTILLHRASVPAALLEGDHGPADADGLALMEIGIAGGRIAHLRPAAAMPPDGAVDLDGGQVWPLPVEPHAHLDKGHILPRAPNPDGSFGSAIAAVAEDRRANWTAEDIRRRFSFALRCAEAYGTAGIRTHLDSDGAQAAVTWPVFAELREAWRGRVALQGVALISIDGYATPEGEALAARVAEAGGLLGGISNFPGATPEALEAALDALFRLADRHGLDIDLHVDESVDPSAATLGPVARAAIRHRFHGRVTCGHCCSLSVQEPGTVDRVMDLVAEAGITVVSLPVVNGYLQDRAPGRTPRLRGVTPLHELRARGIPVLLGGDNCRDPFHAYGDHDMIEVFTDAVRIGHLDKPFGDWPAAVTAGPAALLGMADHGRIRPGAPADLLLFRARRMDELLARRRGERIVLRGGEPAPTELPDHRELDDLFPRGG</sequence>
<dbReference type="Gene3D" id="2.30.40.10">
    <property type="entry name" value="Urease, subunit C, domain 1"/>
    <property type="match status" value="1"/>
</dbReference>
<dbReference type="FunFam" id="3.20.20.140:FF:000019">
    <property type="entry name" value="Cytosine deaminase"/>
    <property type="match status" value="1"/>
</dbReference>
<proteinExistence type="predicted"/>
<dbReference type="PANTHER" id="PTHR32027">
    <property type="entry name" value="CYTOSINE DEAMINASE"/>
    <property type="match status" value="1"/>
</dbReference>
<dbReference type="EC" id="3.5.4.1" evidence="5"/>
<dbReference type="PANTHER" id="PTHR32027:SF0">
    <property type="entry name" value="CYTOSINE DEAMINASE"/>
    <property type="match status" value="1"/>
</dbReference>
<dbReference type="SUPFAM" id="SSF51338">
    <property type="entry name" value="Composite domain of metallo-dependent hydrolases"/>
    <property type="match status" value="1"/>
</dbReference>
<evidence type="ECO:0000259" key="4">
    <source>
        <dbReference type="Pfam" id="PF07969"/>
    </source>
</evidence>
<dbReference type="GO" id="GO:0035888">
    <property type="term" value="F:isoguanine deaminase activity"/>
    <property type="evidence" value="ECO:0007669"/>
    <property type="project" value="TreeGrafter"/>
</dbReference>
<feature type="domain" description="Amidohydrolase 3" evidence="4">
    <location>
        <begin position="208"/>
        <end position="404"/>
    </location>
</feature>
<feature type="compositionally biased region" description="Basic and acidic residues" evidence="3">
    <location>
        <begin position="427"/>
        <end position="441"/>
    </location>
</feature>
<dbReference type="Proteomes" id="UP000580654">
    <property type="component" value="Unassembled WGS sequence"/>
</dbReference>
<protein>
    <submittedName>
        <fullName evidence="5">Cytosine deaminase</fullName>
        <ecNumber evidence="5">3.5.4.1</ecNumber>
    </submittedName>
</protein>
<evidence type="ECO:0000313" key="5">
    <source>
        <dbReference type="EMBL" id="MBB5695042.1"/>
    </source>
</evidence>
<organism evidence="5 6">
    <name type="scientific">Muricoccus pecuniae</name>
    <dbReference type="NCBI Taxonomy" id="693023"/>
    <lineage>
        <taxon>Bacteria</taxon>
        <taxon>Pseudomonadati</taxon>
        <taxon>Pseudomonadota</taxon>
        <taxon>Alphaproteobacteria</taxon>
        <taxon>Acetobacterales</taxon>
        <taxon>Roseomonadaceae</taxon>
        <taxon>Muricoccus</taxon>
    </lineage>
</organism>
<comment type="caution">
    <text evidence="5">The sequence shown here is derived from an EMBL/GenBank/DDBJ whole genome shotgun (WGS) entry which is preliminary data.</text>
</comment>
<dbReference type="InterPro" id="IPR052349">
    <property type="entry name" value="Metallo-hydrolase_Enzymes"/>
</dbReference>
<keyword evidence="6" id="KW-1185">Reference proteome</keyword>
<evidence type="ECO:0000313" key="6">
    <source>
        <dbReference type="Proteomes" id="UP000580654"/>
    </source>
</evidence>
<dbReference type="NCBIfam" id="NF005759">
    <property type="entry name" value="PRK07583.1"/>
    <property type="match status" value="1"/>
</dbReference>
<dbReference type="GO" id="GO:0046872">
    <property type="term" value="F:metal ion binding"/>
    <property type="evidence" value="ECO:0007669"/>
    <property type="project" value="UniProtKB-KW"/>
</dbReference>
<feature type="region of interest" description="Disordered" evidence="3">
    <location>
        <begin position="419"/>
        <end position="441"/>
    </location>
</feature>
<dbReference type="GO" id="GO:0004131">
    <property type="term" value="F:cytosine deaminase activity"/>
    <property type="evidence" value="ECO:0007669"/>
    <property type="project" value="UniProtKB-EC"/>
</dbReference>
<dbReference type="EMBL" id="JACIJD010000014">
    <property type="protein sequence ID" value="MBB5695042.1"/>
    <property type="molecule type" value="Genomic_DNA"/>
</dbReference>
<keyword evidence="1" id="KW-0479">Metal-binding</keyword>
<dbReference type="SUPFAM" id="SSF51556">
    <property type="entry name" value="Metallo-dependent hydrolases"/>
    <property type="match status" value="1"/>
</dbReference>
<evidence type="ECO:0000256" key="1">
    <source>
        <dbReference type="ARBA" id="ARBA00022723"/>
    </source>
</evidence>
<evidence type="ECO:0000256" key="3">
    <source>
        <dbReference type="SAM" id="MobiDB-lite"/>
    </source>
</evidence>
<accession>A0A840YJT6</accession>